<dbReference type="GO" id="GO:0003676">
    <property type="term" value="F:nucleic acid binding"/>
    <property type="evidence" value="ECO:0007669"/>
    <property type="project" value="InterPro"/>
</dbReference>
<name>A0A9Q3HF34_9BASI</name>
<dbReference type="AlphaFoldDB" id="A0A9Q3HF34"/>
<keyword evidence="2" id="KW-0863">Zinc-finger</keyword>
<keyword evidence="2" id="KW-0479">Metal-binding</keyword>
<dbReference type="InterPro" id="IPR001878">
    <property type="entry name" value="Znf_CCHC"/>
</dbReference>
<evidence type="ECO:0000256" key="1">
    <source>
        <dbReference type="ARBA" id="ARBA00022664"/>
    </source>
</evidence>
<dbReference type="EMBL" id="AVOT02016596">
    <property type="protein sequence ID" value="MBW0501972.1"/>
    <property type="molecule type" value="Genomic_DNA"/>
</dbReference>
<protein>
    <recommendedName>
        <fullName evidence="4">CCHC-type domain-containing protein</fullName>
    </recommendedName>
</protein>
<organism evidence="5 6">
    <name type="scientific">Austropuccinia psidii MF-1</name>
    <dbReference type="NCBI Taxonomy" id="1389203"/>
    <lineage>
        <taxon>Eukaryota</taxon>
        <taxon>Fungi</taxon>
        <taxon>Dikarya</taxon>
        <taxon>Basidiomycota</taxon>
        <taxon>Pucciniomycotina</taxon>
        <taxon>Pucciniomycetes</taxon>
        <taxon>Pucciniales</taxon>
        <taxon>Sphaerophragmiaceae</taxon>
        <taxon>Austropuccinia</taxon>
    </lineage>
</organism>
<proteinExistence type="predicted"/>
<sequence>MAASPSLDVNVEEILDIVQQMSGNNSDAQDEDLIQISKLEANWFSNSPKKAWPGSNQAPGTPTGGQRTSLPPRPPHSASPLVTQSEEWRRRWLNPQHPCFYCGEAGHWALECPARLKAAKAWASTSSTQRQSNIANIGVVPLPENN</sequence>
<evidence type="ECO:0000256" key="2">
    <source>
        <dbReference type="PROSITE-ProRule" id="PRU00047"/>
    </source>
</evidence>
<dbReference type="GO" id="GO:0006397">
    <property type="term" value="P:mRNA processing"/>
    <property type="evidence" value="ECO:0007669"/>
    <property type="project" value="UniProtKB-KW"/>
</dbReference>
<keyword evidence="6" id="KW-1185">Reference proteome</keyword>
<evidence type="ECO:0000256" key="3">
    <source>
        <dbReference type="SAM" id="MobiDB-lite"/>
    </source>
</evidence>
<gene>
    <name evidence="5" type="ORF">O181_041687</name>
</gene>
<evidence type="ECO:0000313" key="6">
    <source>
        <dbReference type="Proteomes" id="UP000765509"/>
    </source>
</evidence>
<dbReference type="InterPro" id="IPR036875">
    <property type="entry name" value="Znf_CCHC_sf"/>
</dbReference>
<feature type="region of interest" description="Disordered" evidence="3">
    <location>
        <begin position="45"/>
        <end position="84"/>
    </location>
</feature>
<keyword evidence="2" id="KW-0862">Zinc</keyword>
<evidence type="ECO:0000259" key="4">
    <source>
        <dbReference type="PROSITE" id="PS50158"/>
    </source>
</evidence>
<comment type="caution">
    <text evidence="5">The sequence shown here is derived from an EMBL/GenBank/DDBJ whole genome shotgun (WGS) entry which is preliminary data.</text>
</comment>
<evidence type="ECO:0000313" key="5">
    <source>
        <dbReference type="EMBL" id="MBW0501972.1"/>
    </source>
</evidence>
<dbReference type="Gene3D" id="4.10.60.10">
    <property type="entry name" value="Zinc finger, CCHC-type"/>
    <property type="match status" value="1"/>
</dbReference>
<feature type="compositionally biased region" description="Polar residues" evidence="3">
    <location>
        <begin position="45"/>
        <end position="69"/>
    </location>
</feature>
<feature type="domain" description="CCHC-type" evidence="4">
    <location>
        <begin position="99"/>
        <end position="113"/>
    </location>
</feature>
<keyword evidence="1" id="KW-0507">mRNA processing</keyword>
<dbReference type="Pfam" id="PF00098">
    <property type="entry name" value="zf-CCHC"/>
    <property type="match status" value="1"/>
</dbReference>
<dbReference type="SUPFAM" id="SSF57756">
    <property type="entry name" value="Retrovirus zinc finger-like domains"/>
    <property type="match status" value="1"/>
</dbReference>
<accession>A0A9Q3HF34</accession>
<dbReference type="PROSITE" id="PS50158">
    <property type="entry name" value="ZF_CCHC"/>
    <property type="match status" value="1"/>
</dbReference>
<dbReference type="GO" id="GO:0008270">
    <property type="term" value="F:zinc ion binding"/>
    <property type="evidence" value="ECO:0007669"/>
    <property type="project" value="UniProtKB-KW"/>
</dbReference>
<dbReference type="SMART" id="SM00343">
    <property type="entry name" value="ZnF_C2HC"/>
    <property type="match status" value="1"/>
</dbReference>
<dbReference type="Proteomes" id="UP000765509">
    <property type="component" value="Unassembled WGS sequence"/>
</dbReference>
<reference evidence="5" key="1">
    <citation type="submission" date="2021-03" db="EMBL/GenBank/DDBJ databases">
        <title>Draft genome sequence of rust myrtle Austropuccinia psidii MF-1, a brazilian biotype.</title>
        <authorList>
            <person name="Quecine M.C."/>
            <person name="Pachon D.M.R."/>
            <person name="Bonatelli M.L."/>
            <person name="Correr F.H."/>
            <person name="Franceschini L.M."/>
            <person name="Leite T.F."/>
            <person name="Margarido G.R.A."/>
            <person name="Almeida C.A."/>
            <person name="Ferrarezi J.A."/>
            <person name="Labate C.A."/>
        </authorList>
    </citation>
    <scope>NUCLEOTIDE SEQUENCE</scope>
    <source>
        <strain evidence="5">MF-1</strain>
    </source>
</reference>